<dbReference type="InterPro" id="IPR012910">
    <property type="entry name" value="Plug_dom"/>
</dbReference>
<dbReference type="SUPFAM" id="SSF49464">
    <property type="entry name" value="Carboxypeptidase regulatory domain-like"/>
    <property type="match status" value="1"/>
</dbReference>
<dbReference type="PROSITE" id="PS52016">
    <property type="entry name" value="TONB_DEPENDENT_REC_3"/>
    <property type="match status" value="1"/>
</dbReference>
<dbReference type="InterPro" id="IPR008969">
    <property type="entry name" value="CarboxyPept-like_regulatory"/>
</dbReference>
<dbReference type="Gene3D" id="2.60.40.1120">
    <property type="entry name" value="Carboxypeptidase-like, regulatory domain"/>
    <property type="match status" value="1"/>
</dbReference>
<dbReference type="FunFam" id="2.60.40.1120:FF:000003">
    <property type="entry name" value="Outer membrane protein Omp121"/>
    <property type="match status" value="1"/>
</dbReference>
<keyword evidence="1" id="KW-0472">Membrane</keyword>
<dbReference type="InterPro" id="IPR037066">
    <property type="entry name" value="Plug_dom_sf"/>
</dbReference>
<dbReference type="RefSeq" id="WP_011964651.1">
    <property type="nucleotide sequence ID" value="NC_009614.1"/>
</dbReference>
<dbReference type="InterPro" id="IPR023996">
    <property type="entry name" value="TonB-dep_OMP_SusC/RagA"/>
</dbReference>
<feature type="domain" description="TonB-dependent receptor plug" evidence="2">
    <location>
        <begin position="128"/>
        <end position="235"/>
    </location>
</feature>
<dbReference type="PaxDb" id="435590-BVU_0169"/>
<dbReference type="KEGG" id="bvu:BVU_0169"/>
<dbReference type="Pfam" id="PF07715">
    <property type="entry name" value="Plug"/>
    <property type="match status" value="1"/>
</dbReference>
<keyword evidence="1" id="KW-0813">Transport</keyword>
<keyword evidence="1" id="KW-0998">Cell outer membrane</keyword>
<dbReference type="HOGENOM" id="CLU_004317_3_6_10"/>
<evidence type="ECO:0000259" key="2">
    <source>
        <dbReference type="Pfam" id="PF07715"/>
    </source>
</evidence>
<dbReference type="Pfam" id="PF13715">
    <property type="entry name" value="CarbopepD_reg_2"/>
    <property type="match status" value="1"/>
</dbReference>
<dbReference type="NCBIfam" id="TIGR04056">
    <property type="entry name" value="OMP_RagA_SusC"/>
    <property type="match status" value="1"/>
</dbReference>
<name>A6KWT3_PHOV8</name>
<reference evidence="3 4" key="1">
    <citation type="journal article" date="2007" name="PLoS Biol.">
        <title>Evolution of symbiotic bacteria in the distal human intestine.</title>
        <authorList>
            <person name="Xu J."/>
            <person name="Mahowald M.A."/>
            <person name="Ley R.E."/>
            <person name="Lozupone C.A."/>
            <person name="Hamady M."/>
            <person name="Martens E.C."/>
            <person name="Henrissat B."/>
            <person name="Coutinho P.M."/>
            <person name="Minx P."/>
            <person name="Latreille P."/>
            <person name="Cordum H."/>
            <person name="Van Brunt A."/>
            <person name="Kim K."/>
            <person name="Fulton R.S."/>
            <person name="Fulton L.A."/>
            <person name="Clifton S.W."/>
            <person name="Wilson R.K."/>
            <person name="Knight R.D."/>
            <person name="Gordon J.I."/>
        </authorList>
    </citation>
    <scope>NUCLEOTIDE SEQUENCE [LARGE SCALE GENOMIC DNA]</scope>
    <source>
        <strain evidence="4">ATCC 8482 / DSM 1447 / JCM 5826 / CCUG 4940 / NBRC 14291 / NCTC 11154</strain>
    </source>
</reference>
<gene>
    <name evidence="3" type="ordered locus">BVU_0169</name>
</gene>
<dbReference type="InterPro" id="IPR039426">
    <property type="entry name" value="TonB-dep_rcpt-like"/>
</dbReference>
<comment type="subcellular location">
    <subcellularLocation>
        <location evidence="1">Cell outer membrane</location>
        <topology evidence="1">Multi-pass membrane protein</topology>
    </subcellularLocation>
</comment>
<dbReference type="eggNOG" id="COG1629">
    <property type="taxonomic scope" value="Bacteria"/>
</dbReference>
<keyword evidence="1" id="KW-1134">Transmembrane beta strand</keyword>
<proteinExistence type="inferred from homology"/>
<protein>
    <submittedName>
        <fullName evidence="3">Putative outer membrane protein, probably involved in nutrient binding</fullName>
    </submittedName>
</protein>
<organism evidence="3 4">
    <name type="scientific">Phocaeicola vulgatus (strain ATCC 8482 / DSM 1447 / JCM 5826 / CCUG 4940 / NBRC 14291 / NCTC 11154)</name>
    <name type="common">Bacteroides vulgatus</name>
    <dbReference type="NCBI Taxonomy" id="435590"/>
    <lineage>
        <taxon>Bacteria</taxon>
        <taxon>Pseudomonadati</taxon>
        <taxon>Bacteroidota</taxon>
        <taxon>Bacteroidia</taxon>
        <taxon>Bacteroidales</taxon>
        <taxon>Bacteroidaceae</taxon>
        <taxon>Phocaeicola</taxon>
    </lineage>
</organism>
<dbReference type="InterPro" id="IPR023997">
    <property type="entry name" value="TonB-dep_OMP_SusC/RagA_CS"/>
</dbReference>
<dbReference type="SUPFAM" id="SSF56935">
    <property type="entry name" value="Porins"/>
    <property type="match status" value="1"/>
</dbReference>
<evidence type="ECO:0000256" key="1">
    <source>
        <dbReference type="PROSITE-ProRule" id="PRU01360"/>
    </source>
</evidence>
<sequence>MKDRKNSSLLRRLEKFQRLFFVALLSVLAVGAFAQSKTVSGTVLDKTGESVIGASVVVKGTTNGTITDFDGKFTLQNVPDNGTIQVSFVGYKTVDIQVKGQSTVKIILEEDTETLDEVVVVGYGVQKKSDVTGAMARVGSEELNTRPVNNAFEALQGKAAGVDITSSERPGTVGSIRIRGNRSISASSDPLYVVDGVPLSAGGIETINPRDIESIDILKDASSTAIYGSRGANGVILITTKRGKAGRLALNYSGSVTLETLKDKSPAMSASDYITWRRWAYYNSDPVNNPRGDQPNYDKDQIYFAASGDPAALANVNKGWNNGTWDGSRVTDTDWADIVTQTGITHEHTISGSGGNETAQAFFSIGYLNNQGTQKGQEYERYNFSMSVDLQVKPWFKMGGSINGSWAVQDYGYSRTGQSSGSGPVDIYSAAKAIPRFGVPYDEEGNIITNPCGSTTNVYTVIDEWNKSTDNRQTFRALGSFYGQFDFGKIWAPLEGLSYKISFGPDFRHYRQGIFISKDSAVKMGSKNYAK</sequence>
<dbReference type="STRING" id="435590.BVU_0169"/>
<keyword evidence="1" id="KW-0812">Transmembrane</keyword>
<dbReference type="AlphaFoldDB" id="A6KWT3"/>
<dbReference type="FunFam" id="2.170.130.10:FF:000008">
    <property type="entry name" value="SusC/RagA family TonB-linked outer membrane protein"/>
    <property type="match status" value="1"/>
</dbReference>
<dbReference type="EMBL" id="CP000139">
    <property type="protein sequence ID" value="ABR37897.1"/>
    <property type="molecule type" value="Genomic_DNA"/>
</dbReference>
<dbReference type="Proteomes" id="UP000002861">
    <property type="component" value="Chromosome"/>
</dbReference>
<dbReference type="GO" id="GO:0009279">
    <property type="term" value="C:cell outer membrane"/>
    <property type="evidence" value="ECO:0007669"/>
    <property type="project" value="UniProtKB-SubCell"/>
</dbReference>
<dbReference type="Gene3D" id="2.170.130.10">
    <property type="entry name" value="TonB-dependent receptor, plug domain"/>
    <property type="match status" value="1"/>
</dbReference>
<dbReference type="GeneID" id="5301139"/>
<evidence type="ECO:0000313" key="4">
    <source>
        <dbReference type="Proteomes" id="UP000002861"/>
    </source>
</evidence>
<evidence type="ECO:0000313" key="3">
    <source>
        <dbReference type="EMBL" id="ABR37897.1"/>
    </source>
</evidence>
<dbReference type="NCBIfam" id="TIGR04057">
    <property type="entry name" value="SusC_RagA_signa"/>
    <property type="match status" value="1"/>
</dbReference>
<accession>A6KWT3</accession>
<comment type="similarity">
    <text evidence="1">Belongs to the TonB-dependent receptor family.</text>
</comment>